<dbReference type="CDD" id="cd06241">
    <property type="entry name" value="M14-like"/>
    <property type="match status" value="1"/>
</dbReference>
<evidence type="ECO:0000256" key="1">
    <source>
        <dbReference type="SAM" id="SignalP"/>
    </source>
</evidence>
<protein>
    <submittedName>
        <fullName evidence="2">M14 family peptidase</fullName>
    </submittedName>
</protein>
<feature type="chain" id="PRO_5003862659" evidence="1">
    <location>
        <begin position="20"/>
        <end position="577"/>
    </location>
</feature>
<dbReference type="PATRIC" id="fig|555500.3.peg.1140"/>
<dbReference type="Proteomes" id="UP000007364">
    <property type="component" value="Unassembled WGS sequence"/>
</dbReference>
<accession>K2P3M9</accession>
<keyword evidence="3" id="KW-1185">Reference proteome</keyword>
<keyword evidence="1" id="KW-0732">Signal</keyword>
<feature type="signal peptide" evidence="1">
    <location>
        <begin position="1"/>
        <end position="19"/>
    </location>
</feature>
<dbReference type="eggNOG" id="COG2866">
    <property type="taxonomic scope" value="Bacteria"/>
</dbReference>
<dbReference type="SUPFAM" id="SSF53187">
    <property type="entry name" value="Zn-dependent exopeptidases"/>
    <property type="match status" value="1"/>
</dbReference>
<sequence length="577" mass="67253">MKRYILISFSLVCFGNVFAQNNEFTTVFEQSNAKQTATYNQVIDFYTRLSEAYPMIKVIEKGDTDAGLPLHLILLNPDQNFNIDQVRKHKRVLLINNGIHPGEPDGIDATMMLYRDIAQGKIKSPKHTLLATIPIYNIGGALNRNSHSRTNQNGPMEYGFRGNAKNYDLNRDFVKSDSKNAFAFAEIYHELKPDVFIDDHVSNGADYQYILTHLFTQHNKLGSYSGRYLNQELKPALIASLKKKDYHMTPYVNVFNQVPEKGFAQFFDSPRYSTGYTTLWNTLGMMVETHMLKSYDKRVYGTYELISSMIDIIEKDHLKIKQVRSKSQEDFKNRKTYPVAWELVKDTATILDFKGFQGQYIPSEVTGLTRLKYDRSKPFTKPVKHYDTYRAVKTVDIPKAYLIPTAWNQVIERLKVNQIEMQLINNTEELTVEVYNIKDYETVKSPYEGHYLHKNTQLSTTIEQITIIPGSYYRVPTQQAGIRYILETLEPEAVDSFFNWNFFDTILQQKEGFSPYVWEDLALEFLKENPSINKAFEAKRQTDTTFANNWYLQLDWIHKKSPYHEKAHLRYPIYRIP</sequence>
<dbReference type="Gene3D" id="3.40.630.10">
    <property type="entry name" value="Zn peptidases"/>
    <property type="match status" value="1"/>
</dbReference>
<dbReference type="EMBL" id="AMSG01000005">
    <property type="protein sequence ID" value="EKF55668.1"/>
    <property type="molecule type" value="Genomic_DNA"/>
</dbReference>
<gene>
    <name evidence="2" type="ORF">I215_05522</name>
</gene>
<proteinExistence type="predicted"/>
<reference evidence="2 3" key="1">
    <citation type="journal article" date="2012" name="J. Bacteriol.">
        <title>Genome Sequence of Galbibacter marinum Type Strain ck-I2-15.</title>
        <authorList>
            <person name="Lai Q."/>
            <person name="Li C."/>
            <person name="Shao Z."/>
        </authorList>
    </citation>
    <scope>NUCLEOTIDE SEQUENCE [LARGE SCALE GENOMIC DNA]</scope>
    <source>
        <strain evidence="3">ck-I2-15</strain>
    </source>
</reference>
<name>K2P3M9_9FLAO</name>
<dbReference type="OrthoDB" id="9767214at2"/>
<evidence type="ECO:0000313" key="3">
    <source>
        <dbReference type="Proteomes" id="UP000007364"/>
    </source>
</evidence>
<dbReference type="STRING" id="555500.I215_05522"/>
<comment type="caution">
    <text evidence="2">The sequence shown here is derived from an EMBL/GenBank/DDBJ whole genome shotgun (WGS) entry which is preliminary data.</text>
</comment>
<organism evidence="2 3">
    <name type="scientific">Galbibacter marinus</name>
    <dbReference type="NCBI Taxonomy" id="555500"/>
    <lineage>
        <taxon>Bacteria</taxon>
        <taxon>Pseudomonadati</taxon>
        <taxon>Bacteroidota</taxon>
        <taxon>Flavobacteriia</taxon>
        <taxon>Flavobacteriales</taxon>
        <taxon>Flavobacteriaceae</taxon>
        <taxon>Galbibacter</taxon>
    </lineage>
</organism>
<dbReference type="AlphaFoldDB" id="K2P3M9"/>
<dbReference type="RefSeq" id="WP_008990976.1">
    <property type="nucleotide sequence ID" value="NZ_AMSG01000005.1"/>
</dbReference>
<evidence type="ECO:0000313" key="2">
    <source>
        <dbReference type="EMBL" id="EKF55668.1"/>
    </source>
</evidence>